<evidence type="ECO:0000256" key="1">
    <source>
        <dbReference type="ARBA" id="ARBA00012528"/>
    </source>
</evidence>
<dbReference type="Pfam" id="PF00990">
    <property type="entry name" value="GGDEF"/>
    <property type="match status" value="1"/>
</dbReference>
<dbReference type="Proteomes" id="UP000197424">
    <property type="component" value="Chromosome"/>
</dbReference>
<comment type="catalytic activity">
    <reaction evidence="2">
        <text>2 GTP = 3',3'-c-di-GMP + 2 diphosphate</text>
        <dbReference type="Rhea" id="RHEA:24898"/>
        <dbReference type="ChEBI" id="CHEBI:33019"/>
        <dbReference type="ChEBI" id="CHEBI:37565"/>
        <dbReference type="ChEBI" id="CHEBI:58805"/>
        <dbReference type="EC" id="2.7.7.65"/>
    </reaction>
</comment>
<dbReference type="PANTHER" id="PTHR45138">
    <property type="entry name" value="REGULATORY COMPONENTS OF SENSORY TRANSDUCTION SYSTEM"/>
    <property type="match status" value="1"/>
</dbReference>
<dbReference type="FunFam" id="3.30.70.270:FF:000001">
    <property type="entry name" value="Diguanylate cyclase domain protein"/>
    <property type="match status" value="1"/>
</dbReference>
<dbReference type="CDD" id="cd01949">
    <property type="entry name" value="GGDEF"/>
    <property type="match status" value="1"/>
</dbReference>
<dbReference type="InterPro" id="IPR050469">
    <property type="entry name" value="Diguanylate_Cyclase"/>
</dbReference>
<protein>
    <recommendedName>
        <fullName evidence="1">diguanylate cyclase</fullName>
        <ecNumber evidence="1">2.7.7.65</ecNumber>
    </recommendedName>
</protein>
<dbReference type="GO" id="GO:0052621">
    <property type="term" value="F:diguanylate cyclase activity"/>
    <property type="evidence" value="ECO:0007669"/>
    <property type="project" value="UniProtKB-EC"/>
</dbReference>
<name>A0A248LH89_9NEIS</name>
<dbReference type="InterPro" id="IPR043128">
    <property type="entry name" value="Rev_trsase/Diguanyl_cyclase"/>
</dbReference>
<dbReference type="NCBIfam" id="TIGR00254">
    <property type="entry name" value="GGDEF"/>
    <property type="match status" value="1"/>
</dbReference>
<evidence type="ECO:0000313" key="4">
    <source>
        <dbReference type="EMBL" id="ASJ23895.1"/>
    </source>
</evidence>
<dbReference type="GO" id="GO:0005886">
    <property type="term" value="C:plasma membrane"/>
    <property type="evidence" value="ECO:0007669"/>
    <property type="project" value="TreeGrafter"/>
</dbReference>
<evidence type="ECO:0000313" key="5">
    <source>
        <dbReference type="Proteomes" id="UP000197424"/>
    </source>
</evidence>
<dbReference type="Gene3D" id="3.30.70.270">
    <property type="match status" value="1"/>
</dbReference>
<evidence type="ECO:0000259" key="3">
    <source>
        <dbReference type="PROSITE" id="PS50887"/>
    </source>
</evidence>
<dbReference type="InterPro" id="IPR029787">
    <property type="entry name" value="Nucleotide_cyclase"/>
</dbReference>
<sequence length="333" mass="37771">MTNQQYSALFHDPKWVNEALRAGNTGLWKITLYPEQERYEMVGNETMLELLGLDAHPEPGVCYQHWHERISPAYESQVVECVERIVSNHYAEVEYPWEHPVLGRIHIRCGGRLVGNHGNWFEIMGYHQDISEIQTMREQLAQSLSQLDQANHDALTGLMTRRIFFNQLGDWLTMNLAQRGAHILMADIDHFKAINDTHGHIAGDAVIRTVADCLRAELRADDLSCRFGGEEFCVLIPTGQTANAVAMAERIRRRCENTPAVFRDRVIPFRISIGLAPVPTEGAQGIRPDEKWVEHLLEDADQALYEAKRTGRNRTCMLLPGADGVSRMTCVLS</sequence>
<gene>
    <name evidence="4" type="ORF">LHGZ1_1064</name>
</gene>
<dbReference type="EMBL" id="CP022115">
    <property type="protein sequence ID" value="ASJ23895.1"/>
    <property type="molecule type" value="Genomic_DNA"/>
</dbReference>
<dbReference type="PROSITE" id="PS50887">
    <property type="entry name" value="GGDEF"/>
    <property type="match status" value="1"/>
</dbReference>
<proteinExistence type="predicted"/>
<organism evidence="4 5">
    <name type="scientific">Laribacter hongkongensis</name>
    <dbReference type="NCBI Taxonomy" id="168471"/>
    <lineage>
        <taxon>Bacteria</taxon>
        <taxon>Pseudomonadati</taxon>
        <taxon>Pseudomonadota</taxon>
        <taxon>Betaproteobacteria</taxon>
        <taxon>Neisseriales</taxon>
        <taxon>Aquaspirillaceae</taxon>
        <taxon>Laribacter</taxon>
    </lineage>
</organism>
<dbReference type="SMART" id="SM00267">
    <property type="entry name" value="GGDEF"/>
    <property type="match status" value="1"/>
</dbReference>
<dbReference type="PANTHER" id="PTHR45138:SF9">
    <property type="entry name" value="DIGUANYLATE CYCLASE DGCM-RELATED"/>
    <property type="match status" value="1"/>
</dbReference>
<dbReference type="SUPFAM" id="SSF55073">
    <property type="entry name" value="Nucleotide cyclase"/>
    <property type="match status" value="1"/>
</dbReference>
<dbReference type="EC" id="2.7.7.65" evidence="1"/>
<dbReference type="RefSeq" id="WP_161493479.1">
    <property type="nucleotide sequence ID" value="NZ_CP022115.1"/>
</dbReference>
<dbReference type="SUPFAM" id="SSF55785">
    <property type="entry name" value="PYP-like sensor domain (PAS domain)"/>
    <property type="match status" value="1"/>
</dbReference>
<feature type="domain" description="GGDEF" evidence="3">
    <location>
        <begin position="179"/>
        <end position="320"/>
    </location>
</feature>
<dbReference type="InterPro" id="IPR000160">
    <property type="entry name" value="GGDEF_dom"/>
</dbReference>
<reference evidence="5" key="1">
    <citation type="submission" date="2017-06" db="EMBL/GenBank/DDBJ databases">
        <title>Whole genome sequence of Laribacter hongkongensis LHGZ1.</title>
        <authorList>
            <person name="Chen D."/>
            <person name="Wu H."/>
            <person name="Chen J."/>
        </authorList>
    </citation>
    <scope>NUCLEOTIDE SEQUENCE [LARGE SCALE GENOMIC DNA]</scope>
    <source>
        <strain evidence="5">LHGZ1</strain>
    </source>
</reference>
<evidence type="ECO:0000256" key="2">
    <source>
        <dbReference type="ARBA" id="ARBA00034247"/>
    </source>
</evidence>
<dbReference type="GO" id="GO:0043709">
    <property type="term" value="P:cell adhesion involved in single-species biofilm formation"/>
    <property type="evidence" value="ECO:0007669"/>
    <property type="project" value="TreeGrafter"/>
</dbReference>
<dbReference type="AlphaFoldDB" id="A0A248LH89"/>
<dbReference type="GO" id="GO:1902201">
    <property type="term" value="P:negative regulation of bacterial-type flagellum-dependent cell motility"/>
    <property type="evidence" value="ECO:0007669"/>
    <property type="project" value="TreeGrafter"/>
</dbReference>
<accession>A0A248LH89</accession>
<dbReference type="InterPro" id="IPR035965">
    <property type="entry name" value="PAS-like_dom_sf"/>
</dbReference>